<accession>A0ABX0YN26</accession>
<keyword evidence="2" id="KW-0449">Lipoprotein</keyword>
<reference evidence="2 3" key="1">
    <citation type="submission" date="2020-03" db="EMBL/GenBank/DDBJ databases">
        <authorList>
            <person name="Wang L."/>
            <person name="He N."/>
            <person name="Li Y."/>
            <person name="Fang Y."/>
            <person name="Zhang F."/>
        </authorList>
    </citation>
    <scope>NUCLEOTIDE SEQUENCE [LARGE SCALE GENOMIC DNA]</scope>
    <source>
        <strain evidence="3">hsmgli-8</strain>
    </source>
</reference>
<gene>
    <name evidence="2" type="ORF">HBH25_20795</name>
</gene>
<feature type="chain" id="PRO_5045067200" evidence="1">
    <location>
        <begin position="24"/>
        <end position="721"/>
    </location>
</feature>
<comment type="caution">
    <text evidence="2">The sequence shown here is derived from an EMBL/GenBank/DDBJ whole genome shotgun (WGS) entry which is preliminary data.</text>
</comment>
<feature type="signal peptide" evidence="1">
    <location>
        <begin position="1"/>
        <end position="23"/>
    </location>
</feature>
<proteinExistence type="predicted"/>
<evidence type="ECO:0000313" key="3">
    <source>
        <dbReference type="Proteomes" id="UP000746535"/>
    </source>
</evidence>
<dbReference type="Proteomes" id="UP000746535">
    <property type="component" value="Unassembled WGS sequence"/>
</dbReference>
<organism evidence="2 3">
    <name type="scientific">Pseudomonas quercus</name>
    <dbReference type="NCBI Taxonomy" id="2722792"/>
    <lineage>
        <taxon>Bacteria</taxon>
        <taxon>Pseudomonadati</taxon>
        <taxon>Pseudomonadota</taxon>
        <taxon>Gammaproteobacteria</taxon>
        <taxon>Pseudomonadales</taxon>
        <taxon>Pseudomonadaceae</taxon>
        <taxon>Pseudomonas</taxon>
    </lineage>
</organism>
<dbReference type="RefSeq" id="WP_168085847.1">
    <property type="nucleotide sequence ID" value="NZ_JAAVJI010000017.1"/>
</dbReference>
<protein>
    <submittedName>
        <fullName evidence="2">Outer membrane assembly lipoprotein YfiO</fullName>
    </submittedName>
</protein>
<evidence type="ECO:0000313" key="2">
    <source>
        <dbReference type="EMBL" id="NJP03278.1"/>
    </source>
</evidence>
<keyword evidence="1" id="KW-0732">Signal</keyword>
<evidence type="ECO:0000256" key="1">
    <source>
        <dbReference type="SAM" id="SignalP"/>
    </source>
</evidence>
<dbReference type="EMBL" id="JAAVJI010000017">
    <property type="protein sequence ID" value="NJP03278.1"/>
    <property type="molecule type" value="Genomic_DNA"/>
</dbReference>
<keyword evidence="3" id="KW-1185">Reference proteome</keyword>
<name>A0ABX0YN26_9PSED</name>
<sequence length="721" mass="78003">MRFRPLASVALVLGTVALNTAQASGDDTCYPNWSPLKRGLDVCNNFPFLSPGNDTRVNLRLLLADSKVLAMAPNPLSEDAASVGYGPVPFEVSRLQAADDEQTPSDDSSTASLMALLQALGIERENLETAGETFLQGEGSRCRSNTDDSALAFSEQVVDTPELAQEERRALVQARLALLQACSWDPQQQAKVVPSDLHTSQAQAFASYLQAASDFYSGRFNEAQAGFANLSTAPQPWLKETAAYMVARTRLNAAQADAFDEYGSLKAPVNPAPYSNVAQALNDYLTAYPEGRYAPSARGLLRRVHWLSGEKAALAADYGWQLAVAKGAQRSVPLEALIQEIDNKLLVLAGDTLPTPLLTAVNDLMLMRSDGGPQLTHAQLMAHKAVLDQHAGLFDYLQAAFAFYLDNAPAEALKLLPTEVPTQLDYLAFSQHTLRAMALEAGGDYPAAQALWLQLLPLATQPLQREHLELALAMNYERSGQLGRVFAAGSPILSAQVRLILLDKVADATLLRQQVEQGISTQEKATAYFALLYKSLMRGQYAEFAENLNTVPAALADVKLDSSLGYAYGPAQTLQLFQWNGGNAPAGYRCPGLKAIAASLQANAQDPRGLNCLGEFVRLNGLDGMPLDQRPEADQLGGTEPGFKGPVFSRLDGYQAVIADATADRDDKAYALYRAVNCYGPSGYNGCGGTEVEQPVRKAWFKKLKGTYGGTAWGKLQQYYW</sequence>